<evidence type="ECO:0000313" key="1">
    <source>
        <dbReference type="EMBL" id="KAK8086191.1"/>
    </source>
</evidence>
<organism evidence="1 2">
    <name type="scientific">Apiospora phragmitis</name>
    <dbReference type="NCBI Taxonomy" id="2905665"/>
    <lineage>
        <taxon>Eukaryota</taxon>
        <taxon>Fungi</taxon>
        <taxon>Dikarya</taxon>
        <taxon>Ascomycota</taxon>
        <taxon>Pezizomycotina</taxon>
        <taxon>Sordariomycetes</taxon>
        <taxon>Xylariomycetidae</taxon>
        <taxon>Amphisphaeriales</taxon>
        <taxon>Apiosporaceae</taxon>
        <taxon>Apiospora</taxon>
    </lineage>
</organism>
<dbReference type="Proteomes" id="UP001480595">
    <property type="component" value="Unassembled WGS sequence"/>
</dbReference>
<accession>A0ABR1WSR2</accession>
<dbReference type="GeneID" id="92085637"/>
<keyword evidence="2" id="KW-1185">Reference proteome</keyword>
<protein>
    <submittedName>
        <fullName evidence="1">Uncharacterized protein</fullName>
    </submittedName>
</protein>
<name>A0ABR1WSR2_9PEZI</name>
<proteinExistence type="predicted"/>
<dbReference type="EMBL" id="JAQQWL010000002">
    <property type="protein sequence ID" value="KAK8086191.1"/>
    <property type="molecule type" value="Genomic_DNA"/>
</dbReference>
<reference evidence="1 2" key="1">
    <citation type="submission" date="2023-01" db="EMBL/GenBank/DDBJ databases">
        <title>Analysis of 21 Apiospora genomes using comparative genomics revels a genus with tremendous synthesis potential of carbohydrate active enzymes and secondary metabolites.</title>
        <authorList>
            <person name="Sorensen T."/>
        </authorList>
    </citation>
    <scope>NUCLEOTIDE SEQUENCE [LARGE SCALE GENOMIC DNA]</scope>
    <source>
        <strain evidence="1 2">CBS 135458</strain>
    </source>
</reference>
<dbReference type="RefSeq" id="XP_066720715.1">
    <property type="nucleotide sequence ID" value="XM_066852574.1"/>
</dbReference>
<sequence length="113" mass="12813">MHSPAPTAVAGDVDWVFVNHMSAAADNVTDALDKIAYNLRQLEAARTGGGSIKRPYDEENAIIRDEAATKDTLSHITFEPWEVRDRKEESLLDFWTAAVQKAKEDMWLIEYYL</sequence>
<comment type="caution">
    <text evidence="1">The sequence shown here is derived from an EMBL/GenBank/DDBJ whole genome shotgun (WGS) entry which is preliminary data.</text>
</comment>
<evidence type="ECO:0000313" key="2">
    <source>
        <dbReference type="Proteomes" id="UP001480595"/>
    </source>
</evidence>
<gene>
    <name evidence="1" type="ORF">PG994_001165</name>
</gene>